<accession>A0A6A1V0F9</accession>
<evidence type="ECO:0000313" key="4">
    <source>
        <dbReference type="EMBL" id="KAB1206139.1"/>
    </source>
</evidence>
<feature type="domain" description="AAA+ ATPase" evidence="3">
    <location>
        <begin position="213"/>
        <end position="406"/>
    </location>
</feature>
<dbReference type="InterPro" id="IPR003593">
    <property type="entry name" value="AAA+_ATPase"/>
</dbReference>
<comment type="caution">
    <text evidence="4">The sequence shown here is derived from an EMBL/GenBank/DDBJ whole genome shotgun (WGS) entry which is preliminary data.</text>
</comment>
<dbReference type="InterPro" id="IPR027417">
    <property type="entry name" value="P-loop_NTPase"/>
</dbReference>
<dbReference type="GO" id="GO:0005524">
    <property type="term" value="F:ATP binding"/>
    <property type="evidence" value="ECO:0007669"/>
    <property type="project" value="UniProtKB-KW"/>
</dbReference>
<dbReference type="CDD" id="cd00009">
    <property type="entry name" value="AAA"/>
    <property type="match status" value="1"/>
</dbReference>
<organism evidence="4 5">
    <name type="scientific">Morella rubra</name>
    <name type="common">Chinese bayberry</name>
    <dbReference type="NCBI Taxonomy" id="262757"/>
    <lineage>
        <taxon>Eukaryota</taxon>
        <taxon>Viridiplantae</taxon>
        <taxon>Streptophyta</taxon>
        <taxon>Embryophyta</taxon>
        <taxon>Tracheophyta</taxon>
        <taxon>Spermatophyta</taxon>
        <taxon>Magnoliopsida</taxon>
        <taxon>eudicotyledons</taxon>
        <taxon>Gunneridae</taxon>
        <taxon>Pentapetalae</taxon>
        <taxon>rosids</taxon>
        <taxon>fabids</taxon>
        <taxon>Fagales</taxon>
        <taxon>Myricaceae</taxon>
        <taxon>Morella</taxon>
    </lineage>
</organism>
<dbReference type="GO" id="GO:0016887">
    <property type="term" value="F:ATP hydrolysis activity"/>
    <property type="evidence" value="ECO:0007669"/>
    <property type="project" value="InterPro"/>
</dbReference>
<dbReference type="PANTHER" id="PTHR48103">
    <property type="entry name" value="MIDASIN-RELATED"/>
    <property type="match status" value="1"/>
</dbReference>
<name>A0A6A1V0F9_9ROSI</name>
<dbReference type="Gene3D" id="3.40.50.300">
    <property type="entry name" value="P-loop containing nucleotide triphosphate hydrolases"/>
    <property type="match status" value="3"/>
</dbReference>
<gene>
    <name evidence="4" type="ORF">CJ030_MR7G014284</name>
</gene>
<dbReference type="InterPro" id="IPR040848">
    <property type="entry name" value="AAA_lid_7"/>
</dbReference>
<reference evidence="4 5" key="1">
    <citation type="journal article" date="2019" name="Plant Biotechnol. J.">
        <title>The red bayberry genome and genetic basis of sex determination.</title>
        <authorList>
            <person name="Jia H.M."/>
            <person name="Jia H.J."/>
            <person name="Cai Q.L."/>
            <person name="Wang Y."/>
            <person name="Zhao H.B."/>
            <person name="Yang W.F."/>
            <person name="Wang G.Y."/>
            <person name="Li Y.H."/>
            <person name="Zhan D.L."/>
            <person name="Shen Y.T."/>
            <person name="Niu Q.F."/>
            <person name="Chang L."/>
            <person name="Qiu J."/>
            <person name="Zhao L."/>
            <person name="Xie H.B."/>
            <person name="Fu W.Y."/>
            <person name="Jin J."/>
            <person name="Li X.W."/>
            <person name="Jiao Y."/>
            <person name="Zhou C.C."/>
            <person name="Tu T."/>
            <person name="Chai C.Y."/>
            <person name="Gao J.L."/>
            <person name="Fan L.J."/>
            <person name="van de Weg E."/>
            <person name="Wang J.Y."/>
            <person name="Gao Z.S."/>
        </authorList>
    </citation>
    <scope>NUCLEOTIDE SEQUENCE [LARGE SCALE GENOMIC DNA]</scope>
    <source>
        <tissue evidence="4">Leaves</tissue>
    </source>
</reference>
<dbReference type="Pfam" id="PF17867">
    <property type="entry name" value="AAA_lid_7"/>
    <property type="match status" value="1"/>
</dbReference>
<dbReference type="GO" id="GO:0000055">
    <property type="term" value="P:ribosomal large subunit export from nucleus"/>
    <property type="evidence" value="ECO:0007669"/>
    <property type="project" value="TreeGrafter"/>
</dbReference>
<dbReference type="Pfam" id="PF07728">
    <property type="entry name" value="AAA_5"/>
    <property type="match status" value="1"/>
</dbReference>
<dbReference type="PANTHER" id="PTHR48103:SF2">
    <property type="entry name" value="MIDASIN"/>
    <property type="match status" value="1"/>
</dbReference>
<keyword evidence="2" id="KW-0067">ATP-binding</keyword>
<dbReference type="InterPro" id="IPR048617">
    <property type="entry name" value="MDN1_AAA_lid_4"/>
</dbReference>
<sequence length="1599" mass="181600">MNPGGDYGKKELSPALRNRFTELWVPPVGELKELKNIALQRFSNPRLTHIVDPMLSFWEWFNQLQPGRMLTVRDLLSWVAFINITERSLGPECAFLHGAFLVLLDGLSLGTGISRRDAGELRERCLSFLLEKLKVESNDLTHAKLSKLESYGWGHLGPTADITGSDNMDYGNMFGMDAFYIEKGCESCEVGGFEFLAPTTRRNAMRVLRAMQLPKPVLLEGSPGVGKTSLIVALGKFSGHRVVRINLSEQTDIQDLLGSDLPVDSDDGIKFAWSDGILLQALKEGCWVLLDELNLAPQSVLEGLNAILDHRAEVFIPELGLTFKCPSSFRLFACQNPSYQGGGRKGLPKSFLNRFTKVYVDELVEDDYLFICSSLYPSIPRSDGSPWEFNLRDVIRSCQIMLGAPENVRDYCFLNIVYIQRMRTAADRREVLRLYEQVFEVKPFINPYPRVQLNSQYVVVGNTAIKRNYVQSSRVSGSQLKIVPGIRQCLEAAAQCVQHQWLCILIGPPSSGKTSSIRLLAQLTGNVLNELNLSAATDISEIIGCFEQYDAFRNFHIVADQLECYVNWYYSLQLESSKEPIIRERMDQLMTTWIAFTSSKDYNFVLGSGSWYADKWNRISKSLDLLVEIIEQLKMDQQKNVLPVSWSSMDLDRAMKTVLKLKEGYQKRPFTAKFEWVLGPLIKAIERGEWIVLENANLCNPTVLDRINCLVEPAGSITINERGIVAGKPVVLHPHPNFRMFLTVNPDRGEVSRAMRNRGVEIYMMQPYWILDEGSGYSAKEIELKDVERFLILSGIPGSRLVDLMAKSHVYARVEGSHLNICITYLELVRWVQLLQQLLMSGNQPLWSVHVSWEHTYLSSLGEAGGNIISHAKRAYLADIELSDSSVAYSLCLPGGLPMSLKIRDFIWYSKEACVKQNCMYLEFLGAQCASYESDIARVKCPVEESSTACGHLSLHVINVKKLEQVMFPRSSKSTVSKFDKRTEFDLALANKMLLFAANWTIEQATQSDLELYLLWFSWFSTRLRPFCQFFSSFLVLIRQAMEHPIWSYISHCHCEVASIHHIDFESQPIPMLSFDLGDLTASSDTYESSSKFLCNAITCLGPLRISHQQWNAESCHEFIDEARCFLPVLKSLRVMEEEILNKFVDPSCMFVESPSFGVLIGLYTDLLEDHMFFWNGVTSSNVDQMIISWRYLMKDAAKLKEKLHDICPEAVDIVLKETKNLENLARVCSWHCCSEKSLLWVHGGHPYLPPSANLYQKQHQLSLLCELLWPTKSKSWEQVTRSLIEVVASSNPELRFLAMQAKKESPTVCSHLKYCAIKSVFPCHSVMGKYDPSQDEVCVIQQCRRCTRCFWKDLSLRKRLEANLRSNDNASSSAHIFSPPVVIFIPENCYEDCVESWRGDSVRGEEAMQRSFSKALGSTSNLLESALKFSLTFSSRPPQIFLPHQKILWMLDAWTSVDAVNSKIASFVLEMWFRWHQSLWIHRPAFIKNFSKIGGYDIPLPDMLVQPVNTATVFQTLQGTSTVREHLVRGLKLRVATSNLWCSSPTGANVSSFLLSMARSLFQQIVYAHEKSFDVNEFGAIKSNFRAFQQMAVTVLFL</sequence>
<dbReference type="GO" id="GO:0005634">
    <property type="term" value="C:nucleus"/>
    <property type="evidence" value="ECO:0007669"/>
    <property type="project" value="TreeGrafter"/>
</dbReference>
<keyword evidence="1" id="KW-0547">Nucleotide-binding</keyword>
<proteinExistence type="predicted"/>
<dbReference type="OrthoDB" id="5186at2759"/>
<dbReference type="SUPFAM" id="SSF52540">
    <property type="entry name" value="P-loop containing nucleoside triphosphate hydrolases"/>
    <property type="match status" value="2"/>
</dbReference>
<keyword evidence="5" id="KW-1185">Reference proteome</keyword>
<dbReference type="FunFam" id="3.40.50.300:FF:002238">
    <property type="entry name" value="Midasin"/>
    <property type="match status" value="1"/>
</dbReference>
<evidence type="ECO:0000256" key="1">
    <source>
        <dbReference type="ARBA" id="ARBA00022741"/>
    </source>
</evidence>
<dbReference type="GO" id="GO:0030687">
    <property type="term" value="C:preribosome, large subunit precursor"/>
    <property type="evidence" value="ECO:0007669"/>
    <property type="project" value="TreeGrafter"/>
</dbReference>
<dbReference type="EMBL" id="RXIC02000025">
    <property type="protein sequence ID" value="KAB1206139.1"/>
    <property type="molecule type" value="Genomic_DNA"/>
</dbReference>
<dbReference type="GO" id="GO:0000027">
    <property type="term" value="P:ribosomal large subunit assembly"/>
    <property type="evidence" value="ECO:0007669"/>
    <property type="project" value="TreeGrafter"/>
</dbReference>
<dbReference type="SMART" id="SM00382">
    <property type="entry name" value="AAA"/>
    <property type="match status" value="1"/>
</dbReference>
<dbReference type="Proteomes" id="UP000516437">
    <property type="component" value="Chromosome 7"/>
</dbReference>
<evidence type="ECO:0000256" key="2">
    <source>
        <dbReference type="ARBA" id="ARBA00022840"/>
    </source>
</evidence>
<evidence type="ECO:0000259" key="3">
    <source>
        <dbReference type="SMART" id="SM00382"/>
    </source>
</evidence>
<dbReference type="InterPro" id="IPR011704">
    <property type="entry name" value="ATPase_dyneun-rel_AAA"/>
</dbReference>
<protein>
    <submittedName>
        <fullName evidence="4">Midasin</fullName>
    </submittedName>
</protein>
<evidence type="ECO:0000313" key="5">
    <source>
        <dbReference type="Proteomes" id="UP000516437"/>
    </source>
</evidence>
<dbReference type="FunFam" id="3.40.50.300:FF:001861">
    <property type="entry name" value="Midasin"/>
    <property type="match status" value="1"/>
</dbReference>
<dbReference type="Pfam" id="PF21108">
    <property type="entry name" value="MDN1_4th"/>
    <property type="match status" value="1"/>
</dbReference>